<protein>
    <submittedName>
        <fullName evidence="1">Uncharacterized protein</fullName>
    </submittedName>
</protein>
<dbReference type="AlphaFoldDB" id="X0UVK4"/>
<comment type="caution">
    <text evidence="1">The sequence shown here is derived from an EMBL/GenBank/DDBJ whole genome shotgun (WGS) entry which is preliminary data.</text>
</comment>
<proteinExistence type="predicted"/>
<sequence>GQVGDSSRRVGRCTLRITDTKVGRASLLGKLLDVLKLTEPRDFVFEQILVDSYIKHNRLFFEQVDLSGRTVAFNGSGWMDLRDQSLDLTLTARGRRGAGAEPSVLQSLTEGLGSAVVRMEVTGNVHDPVVTTRTLPVIEDTLEILGTRP</sequence>
<gene>
    <name evidence="1" type="ORF">S01H1_44053</name>
</gene>
<dbReference type="EMBL" id="BARS01028084">
    <property type="protein sequence ID" value="GAG04338.1"/>
    <property type="molecule type" value="Genomic_DNA"/>
</dbReference>
<reference evidence="1" key="1">
    <citation type="journal article" date="2014" name="Front. Microbiol.">
        <title>High frequency of phylogenetically diverse reductive dehalogenase-homologous genes in deep subseafloor sedimentary metagenomes.</title>
        <authorList>
            <person name="Kawai M."/>
            <person name="Futagami T."/>
            <person name="Toyoda A."/>
            <person name="Takaki Y."/>
            <person name="Nishi S."/>
            <person name="Hori S."/>
            <person name="Arai W."/>
            <person name="Tsubouchi T."/>
            <person name="Morono Y."/>
            <person name="Uchiyama I."/>
            <person name="Ito T."/>
            <person name="Fujiyama A."/>
            <person name="Inagaki F."/>
            <person name="Takami H."/>
        </authorList>
    </citation>
    <scope>NUCLEOTIDE SEQUENCE</scope>
    <source>
        <strain evidence="1">Expedition CK06-06</strain>
    </source>
</reference>
<accession>X0UVK4</accession>
<evidence type="ECO:0000313" key="1">
    <source>
        <dbReference type="EMBL" id="GAG04338.1"/>
    </source>
</evidence>
<feature type="non-terminal residue" evidence="1">
    <location>
        <position position="1"/>
    </location>
</feature>
<organism evidence="1">
    <name type="scientific">marine sediment metagenome</name>
    <dbReference type="NCBI Taxonomy" id="412755"/>
    <lineage>
        <taxon>unclassified sequences</taxon>
        <taxon>metagenomes</taxon>
        <taxon>ecological metagenomes</taxon>
    </lineage>
</organism>
<name>X0UVK4_9ZZZZ</name>